<dbReference type="Pfam" id="PF11937">
    <property type="entry name" value="DUF3455"/>
    <property type="match status" value="1"/>
</dbReference>
<dbReference type="GeneID" id="77811159"/>
<organism evidence="2 3">
    <name type="scientific">Puccinia triticina</name>
    <dbReference type="NCBI Taxonomy" id="208348"/>
    <lineage>
        <taxon>Eukaryota</taxon>
        <taxon>Fungi</taxon>
        <taxon>Dikarya</taxon>
        <taxon>Basidiomycota</taxon>
        <taxon>Pucciniomycotina</taxon>
        <taxon>Pucciniomycetes</taxon>
        <taxon>Pucciniales</taxon>
        <taxon>Pucciniaceae</taxon>
        <taxon>Puccinia</taxon>
    </lineage>
</organism>
<feature type="chain" id="PRO_5045229289" evidence="1">
    <location>
        <begin position="23"/>
        <end position="179"/>
    </location>
</feature>
<dbReference type="EMBL" id="CP110426">
    <property type="protein sequence ID" value="WAQ85918.1"/>
    <property type="molecule type" value="Genomic_DNA"/>
</dbReference>
<dbReference type="RefSeq" id="XP_053021473.1">
    <property type="nucleotide sequence ID" value="XM_053170264.1"/>
</dbReference>
<evidence type="ECO:0000313" key="3">
    <source>
        <dbReference type="Proteomes" id="UP001164743"/>
    </source>
</evidence>
<feature type="signal peptide" evidence="1">
    <location>
        <begin position="1"/>
        <end position="22"/>
    </location>
</feature>
<reference evidence="2" key="1">
    <citation type="submission" date="2022-10" db="EMBL/GenBank/DDBJ databases">
        <title>Puccinia triticina Genome sequencing and assembly.</title>
        <authorList>
            <person name="Li C."/>
        </authorList>
    </citation>
    <scope>NUCLEOTIDE SEQUENCE</scope>
    <source>
        <strain evidence="2">Pt15</strain>
    </source>
</reference>
<sequence length="179" mass="20279">MLFTLNIRLLSLQIFLVSGAWCADAFTLNNLPSQLEPLGTMKLKYLAHGKGNQYYACDKGRWTLAATVVEDKQLQWDARYTPPKTPIRPTQIVGNHPSMGKMQLPGGLIHIERKHHAPDPNHKSLDWVQLDVLGYSMLKRIYRTHTSGGIPSRPTCNPSDQPMAVEFSATVRFKYPFIF</sequence>
<accession>A0ABY7CNJ5</accession>
<dbReference type="PANTHER" id="PTHR35567:SF1">
    <property type="entry name" value="CONSERVED FUNGAL PROTEIN (AFU_ORTHOLOGUE AFUA_1G14230)"/>
    <property type="match status" value="1"/>
</dbReference>
<gene>
    <name evidence="2" type="ORF">PtA15_6A547</name>
</gene>
<name>A0ABY7CNJ5_9BASI</name>
<evidence type="ECO:0000256" key="1">
    <source>
        <dbReference type="SAM" id="SignalP"/>
    </source>
</evidence>
<protein>
    <submittedName>
        <fullName evidence="2">Uncharacterized protein</fullName>
    </submittedName>
</protein>
<dbReference type="Proteomes" id="UP001164743">
    <property type="component" value="Chromosome 6A"/>
</dbReference>
<keyword evidence="3" id="KW-1185">Reference proteome</keyword>
<proteinExistence type="predicted"/>
<evidence type="ECO:0000313" key="2">
    <source>
        <dbReference type="EMBL" id="WAQ85918.1"/>
    </source>
</evidence>
<dbReference type="InterPro" id="IPR021851">
    <property type="entry name" value="DUF3455"/>
</dbReference>
<keyword evidence="1" id="KW-0732">Signal</keyword>
<dbReference type="PANTHER" id="PTHR35567">
    <property type="entry name" value="MALATE DEHYDROGENASE (AFU_ORTHOLOGUE AFUA_2G13800)"/>
    <property type="match status" value="1"/>
</dbReference>